<feature type="transmembrane region" description="Helical" evidence="1">
    <location>
        <begin position="144"/>
        <end position="163"/>
    </location>
</feature>
<feature type="transmembrane region" description="Helical" evidence="1">
    <location>
        <begin position="94"/>
        <end position="113"/>
    </location>
</feature>
<keyword evidence="1" id="KW-1133">Transmembrane helix</keyword>
<dbReference type="InterPro" id="IPR011672">
    <property type="entry name" value="DUF1614"/>
</dbReference>
<keyword evidence="1" id="KW-0472">Membrane</keyword>
<evidence type="ECO:0000256" key="1">
    <source>
        <dbReference type="SAM" id="Phobius"/>
    </source>
</evidence>
<gene>
    <name evidence="2" type="ORF">GJIJNDME_00003</name>
</gene>
<protein>
    <recommendedName>
        <fullName evidence="3">DUF1614 domain-containing protein</fullName>
    </recommendedName>
</protein>
<name>A0A7G9YYN4_9EURY</name>
<keyword evidence="1" id="KW-0812">Transmembrane</keyword>
<dbReference type="EMBL" id="MT631532">
    <property type="protein sequence ID" value="QNO53118.1"/>
    <property type="molecule type" value="Genomic_DNA"/>
</dbReference>
<proteinExistence type="predicted"/>
<evidence type="ECO:0008006" key="3">
    <source>
        <dbReference type="Google" id="ProtNLM"/>
    </source>
</evidence>
<accession>A0A7G9YYN4</accession>
<feature type="transmembrane region" description="Helical" evidence="1">
    <location>
        <begin position="12"/>
        <end position="27"/>
    </location>
</feature>
<evidence type="ECO:0000313" key="2">
    <source>
        <dbReference type="EMBL" id="QNO53118.1"/>
    </source>
</evidence>
<reference evidence="2" key="1">
    <citation type="submission" date="2020-06" db="EMBL/GenBank/DDBJ databases">
        <title>Unique genomic features of the anaerobic methanotrophic archaea.</title>
        <authorList>
            <person name="Chadwick G.L."/>
            <person name="Skennerton C.T."/>
            <person name="Laso-Perez R."/>
            <person name="Leu A.O."/>
            <person name="Speth D.R."/>
            <person name="Yu H."/>
            <person name="Morgan-Lang C."/>
            <person name="Hatzenpichler R."/>
            <person name="Goudeau D."/>
            <person name="Malmstrom R."/>
            <person name="Brazelton W.J."/>
            <person name="Woyke T."/>
            <person name="Hallam S.J."/>
            <person name="Tyson G.W."/>
            <person name="Wegener G."/>
            <person name="Boetius A."/>
            <person name="Orphan V."/>
        </authorList>
    </citation>
    <scope>NUCLEOTIDE SEQUENCE</scope>
</reference>
<feature type="transmembrane region" description="Helical" evidence="1">
    <location>
        <begin position="33"/>
        <end position="53"/>
    </location>
</feature>
<feature type="transmembrane region" description="Helical" evidence="1">
    <location>
        <begin position="119"/>
        <end position="137"/>
    </location>
</feature>
<sequence length="231" mass="25136">MRKIVNKPDLKLFLFYGLVLIPTFFLCCSRNDVAFFFVLVAMLLTSVIEIPIYRFRTKKPGYSALEAACIGDFYGVPISEEMQADNGRTYKTQVTVNVGGFIIPLLFSVYLLLNYSTLLLEIALAILLMALFSYMLLEVKAGVGIVIPSYVGIFAIPLALILAPEVQAGNTAIAGLIFILAIFGILLGMLITVTTLSREEVGSAFFSLGGIGSFQPIYLISILALLIGTVP</sequence>
<dbReference type="Pfam" id="PF07758">
    <property type="entry name" value="DUF1614"/>
    <property type="match status" value="1"/>
</dbReference>
<feature type="transmembrane region" description="Helical" evidence="1">
    <location>
        <begin position="205"/>
        <end position="227"/>
    </location>
</feature>
<dbReference type="AlphaFoldDB" id="A0A7G9YYN4"/>
<feature type="transmembrane region" description="Helical" evidence="1">
    <location>
        <begin position="169"/>
        <end position="193"/>
    </location>
</feature>
<organism evidence="2">
    <name type="scientific">Candidatus Methanophagaceae archaeon ANME-1 ERB6</name>
    <dbReference type="NCBI Taxonomy" id="2759912"/>
    <lineage>
        <taxon>Archaea</taxon>
        <taxon>Methanobacteriati</taxon>
        <taxon>Methanobacteriota</taxon>
        <taxon>Stenosarchaea group</taxon>
        <taxon>Methanomicrobia</taxon>
        <taxon>Candidatus Methanophagales</taxon>
        <taxon>Candidatus Methanophagaceae</taxon>
    </lineage>
</organism>